<dbReference type="GO" id="GO:0042575">
    <property type="term" value="C:DNA polymerase complex"/>
    <property type="evidence" value="ECO:0007669"/>
    <property type="project" value="UniProtKB-ARBA"/>
</dbReference>
<gene>
    <name evidence="2" type="primary">LOC115874300</name>
</gene>
<dbReference type="Proteomes" id="UP000504635">
    <property type="component" value="Unplaced"/>
</dbReference>
<dbReference type="PANTHER" id="PTHR31511:SF12">
    <property type="entry name" value="RHO TERMINATION FACTOR N-TERMINAL DOMAIN-CONTAINING PROTEIN"/>
    <property type="match status" value="1"/>
</dbReference>
<dbReference type="InterPro" id="IPR004211">
    <property type="entry name" value="Endonuclease_7"/>
</dbReference>
<dbReference type="InterPro" id="IPR038563">
    <property type="entry name" value="Endonuclease_7_sf"/>
</dbReference>
<dbReference type="PANTHER" id="PTHR31511">
    <property type="entry name" value="PROTEIN CBG23764"/>
    <property type="match status" value="1"/>
</dbReference>
<dbReference type="SUPFAM" id="SSF54060">
    <property type="entry name" value="His-Me finger endonucleases"/>
    <property type="match status" value="1"/>
</dbReference>
<dbReference type="InParanoid" id="A0A6J2X2A8"/>
<keyword evidence="1" id="KW-1185">Reference proteome</keyword>
<dbReference type="InterPro" id="IPR012337">
    <property type="entry name" value="RNaseH-like_sf"/>
</dbReference>
<dbReference type="SUPFAM" id="SSF53098">
    <property type="entry name" value="Ribonuclease H-like"/>
    <property type="match status" value="1"/>
</dbReference>
<dbReference type="OrthoDB" id="6602337at2759"/>
<dbReference type="SUPFAM" id="SSF56672">
    <property type="entry name" value="DNA/RNA polymerases"/>
    <property type="match status" value="1"/>
</dbReference>
<protein>
    <submittedName>
        <fullName evidence="2">Uncharacterized protein LOC115874300</fullName>
    </submittedName>
</protein>
<evidence type="ECO:0000313" key="2">
    <source>
        <dbReference type="RefSeq" id="XP_030745267.1"/>
    </source>
</evidence>
<accession>A0A6J2X2A8</accession>
<sequence>MKSAQTLGEKQHLVSCLGQIKSLRCRLKYCQKKGKGIQAADKKPRKETPNRRVQWEDLQAAFGSRIRTGVITNIKHIDPTKFLEDCAVLFKRRIQNALKQESSLKINTVLCGEFHMKKNDEIVIETKYLNTKNTAVYRDMNLDVWFKKHVLDPLLTDLDEFQERDSGWALSKVINLTININQYNPLRAGTYIDLPKQIKLKRACINVQNTDNMCFAWAVLSCLYSAPSNVADRTSSYPDPKKVLNLKGIQFPMTLGQVPRFEKQNNVSVNVYRLEKNKNTFTVIPTFLTKNKLEKHANLLMIQDNYHEDDANDIPPVNIHYLWIKNLSRLLSSQINREHRKKNICDRCLHYYRTEDKLTAHLNDCVKLNKGGTVPRIPTNEKKLLGFKNFNFKEKAPFVIYADTECFLMPIEDNLRKNTKKYQHHEPYSIGYYVKCSYDDSLSFYKSYTGLDCMKWFVQELEDFAENVETVFLCDLPMDSMTLQQTNAFYKAKICHICEKPFAYDNKKVRDHCHLTGKYRGPAHENCNLNYKDTNTVPVIFHNLSSYDGHIVVKALAETTGKISVLPVNKEKYISFTKKILENSVEFRFIDSFRFLASSLDNLVSNLSEYPILKSEFKEVSEEQFSLLCCKGIFPYDFMDGWSKLECNKLPEKQHFYNLLTDEYLSHKNYNHAQAVWNSFGCKTMRDYSNLYLKTDILLLADVFEAFRLTAHKTYSLDPAHTYTLPGYAWQIMLYQMSKTAQQHLELLTDLDMVLFIEKGIRGGLSQCSKRYAEANNKYMNNYNSSKEETYLMYFDINNQYGWAMSQYLPYGGFKWLSSLQNFNSLDIPDDADTGYILEVDLEIPHELHDIFSDLPPCPEHTKPPGSKNSKLLATLYNKKEYVIHYRNLKQALVLGVKLTKIHRILSFNQSPWLKSYIDLNTVLRQKAKNDFEKNLFKLMNNAVFGKTMENIRKHSTVKLITQWDGRYGAEALISRPEFKSSVIINENLVIIELAKSEVFFNKPIYVGMSILDIAKITIYDFHYNYMLEKFPNNCAAIYTDTDSLVYEIKNQDVYEIIKRDCSKYFDTSDYSIDNIFGIPQVNKKILGMMKDENNGRIMTHFIGLRSKMYATKLYYLPEELKQKENELKRKGEEKKEIDNYLRNLGVTKKIKGVKKCVIKKKITFNDYVECLENFNEKLISQNLIQSNKHELYSVKQSKISLSPHDDKRHLMKGSVQTLPHGHCSIMNI</sequence>
<reference evidence="2" key="1">
    <citation type="submission" date="2025-08" db="UniProtKB">
        <authorList>
            <consortium name="RefSeq"/>
        </authorList>
    </citation>
    <scope>IDENTIFICATION</scope>
    <source>
        <tissue evidence="2">Gonads</tissue>
    </source>
</reference>
<dbReference type="RefSeq" id="XP_030745267.1">
    <property type="nucleotide sequence ID" value="XM_030889407.1"/>
</dbReference>
<dbReference type="GO" id="GO:0071897">
    <property type="term" value="P:DNA biosynthetic process"/>
    <property type="evidence" value="ECO:0007669"/>
    <property type="project" value="UniProtKB-ARBA"/>
</dbReference>
<dbReference type="AlphaFoldDB" id="A0A6J2X2A8"/>
<dbReference type="InterPro" id="IPR044925">
    <property type="entry name" value="His-Me_finger_sf"/>
</dbReference>
<dbReference type="InterPro" id="IPR043502">
    <property type="entry name" value="DNA/RNA_pol_sf"/>
</dbReference>
<name>A0A6J2X2A8_SITOR</name>
<proteinExistence type="predicted"/>
<organism evidence="1 2">
    <name type="scientific">Sitophilus oryzae</name>
    <name type="common">Rice weevil</name>
    <name type="synonym">Curculio oryzae</name>
    <dbReference type="NCBI Taxonomy" id="7048"/>
    <lineage>
        <taxon>Eukaryota</taxon>
        <taxon>Metazoa</taxon>
        <taxon>Ecdysozoa</taxon>
        <taxon>Arthropoda</taxon>
        <taxon>Hexapoda</taxon>
        <taxon>Insecta</taxon>
        <taxon>Pterygota</taxon>
        <taxon>Neoptera</taxon>
        <taxon>Endopterygota</taxon>
        <taxon>Coleoptera</taxon>
        <taxon>Polyphaga</taxon>
        <taxon>Cucujiformia</taxon>
        <taxon>Curculionidae</taxon>
        <taxon>Dryophthorinae</taxon>
        <taxon>Sitophilus</taxon>
    </lineage>
</organism>
<dbReference type="Gene3D" id="3.40.1800.10">
    <property type="entry name" value="His-Me finger endonucleases"/>
    <property type="match status" value="1"/>
</dbReference>
<dbReference type="KEGG" id="soy:115874300"/>
<evidence type="ECO:0000313" key="1">
    <source>
        <dbReference type="Proteomes" id="UP000504635"/>
    </source>
</evidence>
<dbReference type="Pfam" id="PF02945">
    <property type="entry name" value="Endonuclease_7"/>
    <property type="match status" value="1"/>
</dbReference>
<dbReference type="GeneID" id="115874300"/>